<reference evidence="2" key="1">
    <citation type="journal article" date="2015" name="Genome Announc.">
        <title>Genome sequence of the AIDS-associated pathogen Penicillium marneffei (ATCC18224) and its near taxonomic relative Talaromyces stipitatus (ATCC10500).</title>
        <authorList>
            <person name="Nierman W.C."/>
            <person name="Fedorova-Abrams N.D."/>
            <person name="Andrianopoulos A."/>
        </authorList>
    </citation>
    <scope>NUCLEOTIDE SEQUENCE [LARGE SCALE GENOMIC DNA]</scope>
    <source>
        <strain evidence="2">ATCC 18224 / CBS 334.59 / QM 7333</strain>
    </source>
</reference>
<evidence type="ECO:0000313" key="2">
    <source>
        <dbReference type="Proteomes" id="UP000001294"/>
    </source>
</evidence>
<gene>
    <name evidence="1" type="ORF">PMAA_071440</name>
</gene>
<dbReference type="AlphaFoldDB" id="B6Q9B4"/>
<name>B6Q9B4_TALMQ</name>
<keyword evidence="2" id="KW-1185">Reference proteome</keyword>
<evidence type="ECO:0000313" key="1">
    <source>
        <dbReference type="EMBL" id="EEA26059.1"/>
    </source>
</evidence>
<sequence>MPLSVIPPVLNLVLHGLWPHGRSDSASTPGRLRFTLGRRGKIAVVDVGWWHSTEGKSDGQQQRDRRQEASAISGKSSFLRANFIEHPSHENFLFRLFLSRLLSSILYGVLRLDFVLVIHVDSKAQTEHIRRPHGVSRTHTRGSDDRPTFFDFLTGLVGFFVAGACSEPLATDRSKANGLSTPHNDLTGQTLTLTDILEGQVARCHFVCLSRHSVRIR</sequence>
<dbReference type="VEuPathDB" id="FungiDB:PMAA_071440"/>
<dbReference type="EMBL" id="DS995900">
    <property type="protein sequence ID" value="EEA26059.1"/>
    <property type="molecule type" value="Genomic_DNA"/>
</dbReference>
<dbReference type="HOGENOM" id="CLU_1272678_0_0_1"/>
<proteinExistence type="predicted"/>
<accession>B6Q9B4</accession>
<dbReference type="Proteomes" id="UP000001294">
    <property type="component" value="Unassembled WGS sequence"/>
</dbReference>
<organism evidence="1 2">
    <name type="scientific">Talaromyces marneffei (strain ATCC 18224 / CBS 334.59 / QM 7333)</name>
    <name type="common">Penicillium marneffei</name>
    <dbReference type="NCBI Taxonomy" id="441960"/>
    <lineage>
        <taxon>Eukaryota</taxon>
        <taxon>Fungi</taxon>
        <taxon>Dikarya</taxon>
        <taxon>Ascomycota</taxon>
        <taxon>Pezizomycotina</taxon>
        <taxon>Eurotiomycetes</taxon>
        <taxon>Eurotiomycetidae</taxon>
        <taxon>Eurotiales</taxon>
        <taxon>Trichocomaceae</taxon>
        <taxon>Talaromyces</taxon>
        <taxon>Talaromyces sect. Talaromyces</taxon>
    </lineage>
</organism>
<protein>
    <submittedName>
        <fullName evidence="1">Uncharacterized protein</fullName>
    </submittedName>
</protein>